<name>T0Z9P2_9ZZZZ</name>
<evidence type="ECO:0000313" key="1">
    <source>
        <dbReference type="EMBL" id="EQD40807.1"/>
    </source>
</evidence>
<reference evidence="1" key="2">
    <citation type="journal article" date="2014" name="ISME J.">
        <title>Microbial stratification in low pH oxic and suboxic macroscopic growths along an acid mine drainage.</title>
        <authorList>
            <person name="Mendez-Garcia C."/>
            <person name="Mesa V."/>
            <person name="Sprenger R.R."/>
            <person name="Richter M."/>
            <person name="Diez M.S."/>
            <person name="Solano J."/>
            <person name="Bargiela R."/>
            <person name="Golyshina O.V."/>
            <person name="Manteca A."/>
            <person name="Ramos J.L."/>
            <person name="Gallego J.R."/>
            <person name="Llorente I."/>
            <person name="Martins Dos Santos V.A."/>
            <person name="Jensen O.N."/>
            <person name="Pelaez A.I."/>
            <person name="Sanchez J."/>
            <person name="Ferrer M."/>
        </authorList>
    </citation>
    <scope>NUCLEOTIDE SEQUENCE</scope>
</reference>
<accession>T0Z9P2</accession>
<sequence length="151" mass="17019">MDGAWEDLLKLIEHRELSRAEIIERLRRKGHTVRASEAAVRKARRLGLMDERRLAVAIAGQEAEGAPRGVLRVQADLERRAVSERVAGQTLEGVDDLGRCRKAVSRHVAKHGPPSTPQDFRRLATWLARRGHLEDSVREVLQDLGLEWPDA</sequence>
<organism evidence="1">
    <name type="scientific">mine drainage metagenome</name>
    <dbReference type="NCBI Taxonomy" id="410659"/>
    <lineage>
        <taxon>unclassified sequences</taxon>
        <taxon>metagenomes</taxon>
        <taxon>ecological metagenomes</taxon>
    </lineage>
</organism>
<protein>
    <submittedName>
        <fullName evidence="1">Regulatory protein RecX</fullName>
    </submittedName>
</protein>
<dbReference type="EMBL" id="AUZX01011987">
    <property type="protein sequence ID" value="EQD40807.1"/>
    <property type="molecule type" value="Genomic_DNA"/>
</dbReference>
<proteinExistence type="predicted"/>
<comment type="caution">
    <text evidence="1">The sequence shown here is derived from an EMBL/GenBank/DDBJ whole genome shotgun (WGS) entry which is preliminary data.</text>
</comment>
<gene>
    <name evidence="1" type="ORF">B1A_16313</name>
</gene>
<reference evidence="1" key="1">
    <citation type="submission" date="2013-08" db="EMBL/GenBank/DDBJ databases">
        <authorList>
            <person name="Mendez C."/>
            <person name="Richter M."/>
            <person name="Ferrer M."/>
            <person name="Sanchez J."/>
        </authorList>
    </citation>
    <scope>NUCLEOTIDE SEQUENCE</scope>
</reference>
<dbReference type="AlphaFoldDB" id="T0Z9P2"/>